<evidence type="ECO:0000259" key="1">
    <source>
        <dbReference type="PROSITE" id="PS52002"/>
    </source>
</evidence>
<dbReference type="RefSeq" id="XP_033764963.1">
    <property type="nucleotide sequence ID" value="XM_033909072.1"/>
</dbReference>
<dbReference type="SMART" id="SM00651">
    <property type="entry name" value="Sm"/>
    <property type="match status" value="1"/>
</dbReference>
<dbReference type="InterPro" id="IPR001163">
    <property type="entry name" value="Sm_dom_euk/arc"/>
</dbReference>
<reference evidence="2" key="4">
    <citation type="submission" date="2025-08" db="UniProtKB">
        <authorList>
            <consortium name="RefSeq"/>
        </authorList>
    </citation>
    <scope>IDENTIFICATION</scope>
    <source>
        <strain evidence="2">CBS432</strain>
    </source>
</reference>
<gene>
    <name evidence="2" type="primary">MAK31</name>
    <name evidence="2" type="ORF">SPAR_C00760</name>
</gene>
<dbReference type="PROSITE" id="PS52002">
    <property type="entry name" value="SM"/>
    <property type="match status" value="1"/>
</dbReference>
<name>A0A8B8UMH3_SACPA</name>
<dbReference type="InterPro" id="IPR047575">
    <property type="entry name" value="Sm"/>
</dbReference>
<dbReference type="Pfam" id="PF01423">
    <property type="entry name" value="LSM"/>
    <property type="match status" value="1"/>
</dbReference>
<dbReference type="InterPro" id="IPR034110">
    <property type="entry name" value="LSMD1_Sm"/>
</dbReference>
<feature type="domain" description="Sm" evidence="1">
    <location>
        <begin position="1"/>
        <end position="72"/>
    </location>
</feature>
<reference evidence="2" key="1">
    <citation type="journal article" date="2017" name="Nat. Genet.">
        <title>Contrasting evolutionary genome dynamics between domesticated and wild yeasts.</title>
        <authorList>
            <person name="Yue J.X."/>
            <person name="Li J."/>
            <person name="Aigrain L."/>
            <person name="Hallin J."/>
            <person name="Persson K."/>
            <person name="Oliver K."/>
            <person name="Bergstrom A."/>
            <person name="Coupland P."/>
            <person name="Warringer J."/>
            <person name="Lagomarsino M.C."/>
            <person name="Fischer G."/>
            <person name="Durbin R."/>
            <person name="Liti G."/>
        </authorList>
    </citation>
    <scope>NUCLEOTIDE SEQUENCE</scope>
    <source>
        <strain evidence="2">CBS432</strain>
    </source>
</reference>
<organism evidence="2">
    <name type="scientific">Saccharomyces paradoxus</name>
    <name type="common">Yeast</name>
    <name type="synonym">Saccharomyces douglasii</name>
    <dbReference type="NCBI Taxonomy" id="27291"/>
    <lineage>
        <taxon>Eukaryota</taxon>
        <taxon>Fungi</taxon>
        <taxon>Dikarya</taxon>
        <taxon>Ascomycota</taxon>
        <taxon>Saccharomycotina</taxon>
        <taxon>Saccharomycetes</taxon>
        <taxon>Saccharomycetales</taxon>
        <taxon>Saccharomycetaceae</taxon>
        <taxon>Saccharomyces</taxon>
    </lineage>
</organism>
<evidence type="ECO:0000313" key="2">
    <source>
        <dbReference type="RefSeq" id="XP_033764963.1"/>
    </source>
</evidence>
<protein>
    <submittedName>
        <fullName evidence="2">Mak31p</fullName>
    </submittedName>
</protein>
<dbReference type="GO" id="GO:0003723">
    <property type="term" value="F:RNA binding"/>
    <property type="evidence" value="ECO:0007669"/>
    <property type="project" value="InterPro"/>
</dbReference>
<sequence length="88" mass="9665">MDILKLSDFIGNTLIVSLAEDRILIGSLVAVDAQMNILLDHVEERMGSSSRMMGLVSVPRRSVQSIMINKPVLQALTTNKVELMANIV</sequence>
<reference evidence="2" key="2">
    <citation type="submission" date="2020-01" db="EMBL/GenBank/DDBJ databases">
        <title>Population-level Yeast Reference Genomes.</title>
        <authorList>
            <person name="Yue J.-X."/>
        </authorList>
    </citation>
    <scope>NUCLEOTIDE SEQUENCE</scope>
    <source>
        <strain evidence="2">CBS432</strain>
    </source>
</reference>
<proteinExistence type="predicted"/>
<dbReference type="CDD" id="cd06168">
    <property type="entry name" value="LSMD1"/>
    <property type="match status" value="1"/>
</dbReference>
<dbReference type="InterPro" id="IPR010920">
    <property type="entry name" value="LSM_dom_sf"/>
</dbReference>
<dbReference type="SUPFAM" id="SSF50182">
    <property type="entry name" value="Sm-like ribonucleoproteins"/>
    <property type="match status" value="1"/>
</dbReference>
<reference evidence="2" key="3">
    <citation type="submission" date="2025-07" db="EMBL/GenBank/DDBJ databases">
        <authorList>
            <consortium name="NCBI Genome Project"/>
        </authorList>
    </citation>
    <scope>NUCLEOTIDE SEQUENCE</scope>
    <source>
        <strain evidence="2">CBS432</strain>
    </source>
</reference>
<dbReference type="VEuPathDB" id="FungiDB:SPAR_C00760"/>
<dbReference type="OrthoDB" id="368909at2759"/>
<dbReference type="KEGG" id="spao:SPAR_C00760"/>
<accession>A0A8B8UMH3</accession>
<dbReference type="GeneID" id="54629167"/>
<dbReference type="GO" id="GO:0031417">
    <property type="term" value="C:NatC complex"/>
    <property type="evidence" value="ECO:0007669"/>
    <property type="project" value="InterPro"/>
</dbReference>
<dbReference type="AlphaFoldDB" id="A0A8B8UMH3"/>
<dbReference type="Gene3D" id="2.30.30.100">
    <property type="match status" value="1"/>
</dbReference>